<proteinExistence type="predicted"/>
<dbReference type="InterPro" id="IPR008535">
    <property type="entry name" value="DUF817"/>
</dbReference>
<gene>
    <name evidence="2" type="ORF">PHA8399_03939</name>
</gene>
<feature type="transmembrane region" description="Helical" evidence="1">
    <location>
        <begin position="69"/>
        <end position="90"/>
    </location>
</feature>
<feature type="transmembrane region" description="Helical" evidence="1">
    <location>
        <begin position="97"/>
        <end position="113"/>
    </location>
</feature>
<dbReference type="AlphaFoldDB" id="A0A0P1HDM9"/>
<keyword evidence="1" id="KW-0812">Transmembrane</keyword>
<dbReference type="PIRSF" id="PIRSF009141">
    <property type="entry name" value="UCP009141"/>
    <property type="match status" value="1"/>
</dbReference>
<name>A0A0P1HDM9_9RHOB</name>
<evidence type="ECO:0000313" key="2">
    <source>
        <dbReference type="EMBL" id="CUI01792.1"/>
    </source>
</evidence>
<accession>A0A0P1HDM9</accession>
<feature type="transmembrane region" description="Helical" evidence="1">
    <location>
        <begin position="213"/>
        <end position="232"/>
    </location>
</feature>
<keyword evidence="1" id="KW-1133">Transmembrane helix</keyword>
<dbReference type="Pfam" id="PF05675">
    <property type="entry name" value="DUF817"/>
    <property type="match status" value="1"/>
</dbReference>
<reference evidence="2 3" key="1">
    <citation type="submission" date="2015-09" db="EMBL/GenBank/DDBJ databases">
        <authorList>
            <consortium name="Swine Surveillance"/>
        </authorList>
    </citation>
    <scope>NUCLEOTIDE SEQUENCE [LARGE SCALE GENOMIC DNA]</scope>
    <source>
        <strain evidence="2 3">CECT 8399</strain>
    </source>
</reference>
<dbReference type="Proteomes" id="UP000051326">
    <property type="component" value="Unassembled WGS sequence"/>
</dbReference>
<feature type="transmembrane region" description="Helical" evidence="1">
    <location>
        <begin position="44"/>
        <end position="63"/>
    </location>
</feature>
<feature type="transmembrane region" description="Helical" evidence="1">
    <location>
        <begin position="159"/>
        <end position="177"/>
    </location>
</feature>
<feature type="transmembrane region" description="Helical" evidence="1">
    <location>
        <begin position="133"/>
        <end position="152"/>
    </location>
</feature>
<dbReference type="STRING" id="1396826.PHA8399_03939"/>
<dbReference type="EMBL" id="CYSR01000036">
    <property type="protein sequence ID" value="CUI01792.1"/>
    <property type="molecule type" value="Genomic_DNA"/>
</dbReference>
<feature type="transmembrane region" description="Helical" evidence="1">
    <location>
        <begin position="252"/>
        <end position="276"/>
    </location>
</feature>
<organism evidence="2 3">
    <name type="scientific">Leisingera aquaemixtae</name>
    <dbReference type="NCBI Taxonomy" id="1396826"/>
    <lineage>
        <taxon>Bacteria</taxon>
        <taxon>Pseudomonadati</taxon>
        <taxon>Pseudomonadota</taxon>
        <taxon>Alphaproteobacteria</taxon>
        <taxon>Rhodobacterales</taxon>
        <taxon>Roseobacteraceae</taxon>
        <taxon>Leisingera</taxon>
    </lineage>
</organism>
<sequence>MIPFQDSQPANRTRRLERRLGDGMRARLPLAATEFIMFTLKQGWAAIFGILLLAGLIFTGWIWQPEWPLARYDALLIYALALQGLLLAAGMESWREVRVILLFHLTGTAMEIFKVQAGSWTYPGAGVIKLYDVPLFSGFMYAAVGSYMARVIRLFDMHFAPYPPFWTTVLLAAAIYGNFYAHHYLPDIRLGLFAATVLLFARTRIWFRIGEQFYWMPLPLAAFLSSFFLWLAENVGTGTKTWLYNGQASGEWVSLAKMGSWYLLLYVSFVTVTLVFRDALSPAAAADRPPPAAARQRQA</sequence>
<protein>
    <submittedName>
        <fullName evidence="2">Putative integral membrane protein</fullName>
    </submittedName>
</protein>
<evidence type="ECO:0000256" key="1">
    <source>
        <dbReference type="SAM" id="Phobius"/>
    </source>
</evidence>
<keyword evidence="1" id="KW-0472">Membrane</keyword>
<evidence type="ECO:0000313" key="3">
    <source>
        <dbReference type="Proteomes" id="UP000051326"/>
    </source>
</evidence>